<keyword evidence="4" id="KW-1185">Reference proteome</keyword>
<feature type="transmembrane region" description="Helical" evidence="1">
    <location>
        <begin position="270"/>
        <end position="286"/>
    </location>
</feature>
<keyword evidence="1" id="KW-0472">Membrane</keyword>
<keyword evidence="2" id="KW-0732">Signal</keyword>
<keyword evidence="1" id="KW-1133">Transmembrane helix</keyword>
<accession>A0A6I3XFF2</accession>
<evidence type="ECO:0000256" key="1">
    <source>
        <dbReference type="SAM" id="Phobius"/>
    </source>
</evidence>
<protein>
    <recommendedName>
        <fullName evidence="5">PEP-CTERM sorting domain-containing protein</fullName>
    </recommendedName>
</protein>
<proteinExistence type="predicted"/>
<feature type="chain" id="PRO_5026019180" description="PEP-CTERM sorting domain-containing protein" evidence="2">
    <location>
        <begin position="22"/>
        <end position="292"/>
    </location>
</feature>
<sequence>MRQLLVSIAVLFGLICGAARAAPVQSSFAADADSNTWDCRYLPDRGSCSSQGTFTPPNGTTTQWATGASSSASDIRGEAWSLAVADPGSYLPLLKTYASSNPNYVSPSGGTSMADANVWAVQGYRYTGTTAFTLTLTATLDTVISANAANFAGNHSLLAVSLFGTDNYTFNYDPATRTGSTCPITGPINPQFCGQGPAMYAHYHEFLEDTGTAVATLSYTLSPGQTFYVGAFIDANVCCGGSVDSSHTLTMLFNDASMLVDFPVALVPEPGGWMMLLVGVVMLGGWKGRRKA</sequence>
<dbReference type="OrthoDB" id="8755690at2"/>
<reference evidence="3 4" key="1">
    <citation type="submission" date="2019-11" db="EMBL/GenBank/DDBJ databases">
        <title>Draft Genome Sequences of Six Type Strains of the Genus Massilia.</title>
        <authorList>
            <person name="Miess H."/>
            <person name="Frediansyah A."/>
            <person name="Goeker M."/>
            <person name="Gross H."/>
        </authorList>
    </citation>
    <scope>NUCLEOTIDE SEQUENCE [LARGE SCALE GENOMIC DNA]</scope>
    <source>
        <strain evidence="3 4">DSM 17513</strain>
    </source>
</reference>
<dbReference type="AlphaFoldDB" id="A0A6I3XFF2"/>
<organism evidence="3 4">
    <name type="scientific">Pseudoduganella dura</name>
    <dbReference type="NCBI Taxonomy" id="321982"/>
    <lineage>
        <taxon>Bacteria</taxon>
        <taxon>Pseudomonadati</taxon>
        <taxon>Pseudomonadota</taxon>
        <taxon>Betaproteobacteria</taxon>
        <taxon>Burkholderiales</taxon>
        <taxon>Oxalobacteraceae</taxon>
        <taxon>Telluria group</taxon>
        <taxon>Pseudoduganella</taxon>
    </lineage>
</organism>
<comment type="caution">
    <text evidence="3">The sequence shown here is derived from an EMBL/GenBank/DDBJ whole genome shotgun (WGS) entry which is preliminary data.</text>
</comment>
<evidence type="ECO:0008006" key="5">
    <source>
        <dbReference type="Google" id="ProtNLM"/>
    </source>
</evidence>
<evidence type="ECO:0000313" key="4">
    <source>
        <dbReference type="Proteomes" id="UP000431684"/>
    </source>
</evidence>
<feature type="signal peptide" evidence="2">
    <location>
        <begin position="1"/>
        <end position="21"/>
    </location>
</feature>
<keyword evidence="1" id="KW-0812">Transmembrane</keyword>
<dbReference type="EMBL" id="WNWM01000002">
    <property type="protein sequence ID" value="MUI12341.1"/>
    <property type="molecule type" value="Genomic_DNA"/>
</dbReference>
<evidence type="ECO:0000313" key="3">
    <source>
        <dbReference type="EMBL" id="MUI12341.1"/>
    </source>
</evidence>
<name>A0A6I3XFF2_9BURK</name>
<dbReference type="RefSeq" id="WP_155708307.1">
    <property type="nucleotide sequence ID" value="NZ_BMWU01000021.1"/>
</dbReference>
<dbReference type="Proteomes" id="UP000431684">
    <property type="component" value="Unassembled WGS sequence"/>
</dbReference>
<gene>
    <name evidence="3" type="ORF">GJV26_07645</name>
</gene>
<evidence type="ECO:0000256" key="2">
    <source>
        <dbReference type="SAM" id="SignalP"/>
    </source>
</evidence>